<name>A0A5C6V886_9BURK</name>
<comment type="caution">
    <text evidence="3">The sequence shown here is derived from an EMBL/GenBank/DDBJ whole genome shotgun (WGS) entry which is preliminary data.</text>
</comment>
<dbReference type="EMBL" id="VOQS01000005">
    <property type="protein sequence ID" value="TXC80656.1"/>
    <property type="molecule type" value="Genomic_DNA"/>
</dbReference>
<evidence type="ECO:0000313" key="3">
    <source>
        <dbReference type="EMBL" id="TXC80656.1"/>
    </source>
</evidence>
<reference evidence="3" key="2">
    <citation type="submission" date="2019-08" db="EMBL/GenBank/DDBJ databases">
        <authorList>
            <person name="Im W.-T."/>
        </authorList>
    </citation>
    <scope>NUCLEOTIDE SEQUENCE</scope>
    <source>
        <strain evidence="3">NF 2-5-3</strain>
    </source>
</reference>
<sequence length="115" mass="12699">MNLAQIAVIAAACVALVACSRNDSVFSLAPNYTGKTVQTVADVAGCIAERWRASARHLHEVHANGAIRLEAQSLFHGVTIGVRLRTRDGDTLVEYFQRRVADPIYREMVRECTRT</sequence>
<proteinExistence type="predicted"/>
<reference evidence="3 4" key="1">
    <citation type="journal article" date="2018" name="Int. J. Syst. Evol. Microbiol.">
        <title>Paraburkholderia azotifigens sp. nov., a nitrogen-fixing bacterium isolated from paddy soil.</title>
        <authorList>
            <person name="Choi G.M."/>
            <person name="Im W.T."/>
        </authorList>
    </citation>
    <scope>NUCLEOTIDE SEQUENCE [LARGE SCALE GENOMIC DNA]</scope>
    <source>
        <strain evidence="3 4">NF 2-5-3</strain>
    </source>
</reference>
<evidence type="ECO:0000313" key="2">
    <source>
        <dbReference type="EMBL" id="MEM5344035.1"/>
    </source>
</evidence>
<evidence type="ECO:0000313" key="5">
    <source>
        <dbReference type="Proteomes" id="UP001481677"/>
    </source>
</evidence>
<keyword evidence="5" id="KW-1185">Reference proteome</keyword>
<dbReference type="EMBL" id="JAZHGA010000029">
    <property type="protein sequence ID" value="MEM5344035.1"/>
    <property type="molecule type" value="Genomic_DNA"/>
</dbReference>
<dbReference type="Proteomes" id="UP001481677">
    <property type="component" value="Unassembled WGS sequence"/>
</dbReference>
<keyword evidence="1" id="KW-0732">Signal</keyword>
<dbReference type="AlphaFoldDB" id="A0A5C6V886"/>
<feature type="chain" id="PRO_5023123408" description="Lipoprotein" evidence="1">
    <location>
        <begin position="21"/>
        <end position="115"/>
    </location>
</feature>
<protein>
    <recommendedName>
        <fullName evidence="6">Lipoprotein</fullName>
    </recommendedName>
</protein>
<reference evidence="2 5" key="3">
    <citation type="submission" date="2024-01" db="EMBL/GenBank/DDBJ databases">
        <title>The diversity of rhizobia nodulating Mimosa spp. in eleven states of Brazil covering several biomes is determined by host plant, location, and edaphic factors.</title>
        <authorList>
            <person name="Rouws L."/>
            <person name="Barauna A."/>
            <person name="Beukes C."/>
            <person name="De Faria S.M."/>
            <person name="Gross E."/>
            <person name="Dos Reis Junior F.B."/>
            <person name="Simon M."/>
            <person name="Maluk M."/>
            <person name="Odee D.W."/>
            <person name="Kenicer G."/>
            <person name="Young J.P.W."/>
            <person name="Reis V.M."/>
            <person name="Zilli J."/>
            <person name="James E.K."/>
        </authorList>
    </citation>
    <scope>NUCLEOTIDE SEQUENCE [LARGE SCALE GENOMIC DNA]</scope>
    <source>
        <strain evidence="2 5">JPY530</strain>
    </source>
</reference>
<dbReference type="Proteomes" id="UP000321776">
    <property type="component" value="Unassembled WGS sequence"/>
</dbReference>
<dbReference type="RefSeq" id="WP_147238115.1">
    <property type="nucleotide sequence ID" value="NZ_JAZHFZ010000031.1"/>
</dbReference>
<evidence type="ECO:0000256" key="1">
    <source>
        <dbReference type="SAM" id="SignalP"/>
    </source>
</evidence>
<feature type="signal peptide" evidence="1">
    <location>
        <begin position="1"/>
        <end position="20"/>
    </location>
</feature>
<evidence type="ECO:0008006" key="6">
    <source>
        <dbReference type="Google" id="ProtNLM"/>
    </source>
</evidence>
<organism evidence="3 4">
    <name type="scientific">Paraburkholderia azotifigens</name>
    <dbReference type="NCBI Taxonomy" id="2057004"/>
    <lineage>
        <taxon>Bacteria</taxon>
        <taxon>Pseudomonadati</taxon>
        <taxon>Pseudomonadota</taxon>
        <taxon>Betaproteobacteria</taxon>
        <taxon>Burkholderiales</taxon>
        <taxon>Burkholderiaceae</taxon>
        <taxon>Paraburkholderia</taxon>
    </lineage>
</organism>
<evidence type="ECO:0000313" key="4">
    <source>
        <dbReference type="Proteomes" id="UP000321776"/>
    </source>
</evidence>
<gene>
    <name evidence="3" type="ORF">FRZ40_41130</name>
    <name evidence="2" type="ORF">V4C56_30980</name>
</gene>
<accession>A0A5C6V886</accession>